<evidence type="ECO:0000256" key="2">
    <source>
        <dbReference type="ARBA" id="ARBA00022917"/>
    </source>
</evidence>
<dbReference type="GO" id="GO:0003743">
    <property type="term" value="F:translation initiation factor activity"/>
    <property type="evidence" value="ECO:0007669"/>
    <property type="project" value="TreeGrafter"/>
</dbReference>
<feature type="compositionally biased region" description="Polar residues" evidence="4">
    <location>
        <begin position="16"/>
        <end position="39"/>
    </location>
</feature>
<dbReference type="InterPro" id="IPR050543">
    <property type="entry name" value="eIF2G"/>
</dbReference>
<sequence>MSKKKNSKGSMEDLVTTMSKNNNKGFDGSGSEQIGSNTVHAHKKFPQEQTKEHLAAVEIMSLKHNIILQNKVDLVQKSEAIKTAKGDEGVVLGHRRLKMQPLCGLLLSSDRSGRSSSRQISCWNLRDLQAPMPDADADEGHRLCTS</sequence>
<comment type="caution">
    <text evidence="5">The sequence shown here is derived from an EMBL/GenBank/DDBJ whole genome shotgun (WGS) entry which is preliminary data.</text>
</comment>
<gene>
    <name evidence="5" type="ORF">M0R45_001813</name>
</gene>
<dbReference type="GO" id="GO:0005850">
    <property type="term" value="C:eukaryotic translation initiation factor 2 complex"/>
    <property type="evidence" value="ECO:0007669"/>
    <property type="project" value="TreeGrafter"/>
</dbReference>
<dbReference type="PANTHER" id="PTHR42854:SF3">
    <property type="entry name" value="EUKARYOTIC TRANSLATION INITIATION FACTOR 2 SUBUNIT 3-RELATED"/>
    <property type="match status" value="1"/>
</dbReference>
<protein>
    <submittedName>
        <fullName evidence="5">Uncharacterized protein</fullName>
    </submittedName>
</protein>
<evidence type="ECO:0000256" key="1">
    <source>
        <dbReference type="ARBA" id="ARBA00022741"/>
    </source>
</evidence>
<reference evidence="5 6" key="1">
    <citation type="journal article" date="2023" name="G3 (Bethesda)">
        <title>A chromosome-length genome assembly and annotation of blackberry (Rubus argutus, cv. 'Hillquist').</title>
        <authorList>
            <person name="Bruna T."/>
            <person name="Aryal R."/>
            <person name="Dudchenko O."/>
            <person name="Sargent D.J."/>
            <person name="Mead D."/>
            <person name="Buti M."/>
            <person name="Cavallini A."/>
            <person name="Hytonen T."/>
            <person name="Andres J."/>
            <person name="Pham M."/>
            <person name="Weisz D."/>
            <person name="Mascagni F."/>
            <person name="Usai G."/>
            <person name="Natali L."/>
            <person name="Bassil N."/>
            <person name="Fernandez G.E."/>
            <person name="Lomsadze A."/>
            <person name="Armour M."/>
            <person name="Olukolu B."/>
            <person name="Poorten T."/>
            <person name="Britton C."/>
            <person name="Davik J."/>
            <person name="Ashrafi H."/>
            <person name="Aiden E.L."/>
            <person name="Borodovsky M."/>
            <person name="Worthington M."/>
        </authorList>
    </citation>
    <scope>NUCLEOTIDE SEQUENCE [LARGE SCALE GENOMIC DNA]</scope>
    <source>
        <strain evidence="5">PI 553951</strain>
    </source>
</reference>
<accession>A0AAW1VJ20</accession>
<dbReference type="GO" id="GO:0005829">
    <property type="term" value="C:cytosol"/>
    <property type="evidence" value="ECO:0007669"/>
    <property type="project" value="TreeGrafter"/>
</dbReference>
<dbReference type="Proteomes" id="UP001457282">
    <property type="component" value="Unassembled WGS sequence"/>
</dbReference>
<dbReference type="InterPro" id="IPR027417">
    <property type="entry name" value="P-loop_NTPase"/>
</dbReference>
<dbReference type="GO" id="GO:0001731">
    <property type="term" value="P:formation of translation preinitiation complex"/>
    <property type="evidence" value="ECO:0007669"/>
    <property type="project" value="TreeGrafter"/>
</dbReference>
<evidence type="ECO:0000313" key="6">
    <source>
        <dbReference type="Proteomes" id="UP001457282"/>
    </source>
</evidence>
<evidence type="ECO:0000256" key="4">
    <source>
        <dbReference type="SAM" id="MobiDB-lite"/>
    </source>
</evidence>
<name>A0AAW1VJ20_RUBAR</name>
<dbReference type="EMBL" id="JBEDUW010000269">
    <property type="protein sequence ID" value="KAK9901942.1"/>
    <property type="molecule type" value="Genomic_DNA"/>
</dbReference>
<dbReference type="Gene3D" id="3.40.50.300">
    <property type="entry name" value="P-loop containing nucleotide triphosphate hydrolases"/>
    <property type="match status" value="1"/>
</dbReference>
<organism evidence="5 6">
    <name type="scientific">Rubus argutus</name>
    <name type="common">Southern blackberry</name>
    <dbReference type="NCBI Taxonomy" id="59490"/>
    <lineage>
        <taxon>Eukaryota</taxon>
        <taxon>Viridiplantae</taxon>
        <taxon>Streptophyta</taxon>
        <taxon>Embryophyta</taxon>
        <taxon>Tracheophyta</taxon>
        <taxon>Spermatophyta</taxon>
        <taxon>Magnoliopsida</taxon>
        <taxon>eudicotyledons</taxon>
        <taxon>Gunneridae</taxon>
        <taxon>Pentapetalae</taxon>
        <taxon>rosids</taxon>
        <taxon>fabids</taxon>
        <taxon>Rosales</taxon>
        <taxon>Rosaceae</taxon>
        <taxon>Rosoideae</taxon>
        <taxon>Rosoideae incertae sedis</taxon>
        <taxon>Rubus</taxon>
    </lineage>
</organism>
<dbReference type="AlphaFoldDB" id="A0AAW1VJ20"/>
<proteinExistence type="predicted"/>
<keyword evidence="2" id="KW-0648">Protein biosynthesis</keyword>
<dbReference type="GO" id="GO:0000049">
    <property type="term" value="F:tRNA binding"/>
    <property type="evidence" value="ECO:0007669"/>
    <property type="project" value="TreeGrafter"/>
</dbReference>
<dbReference type="PANTHER" id="PTHR42854">
    <property type="entry name" value="EUKARYOTIC TRANSLATION INITIATION FACTOR 2 SUBUNIT 3 FAMILY MEMBER"/>
    <property type="match status" value="1"/>
</dbReference>
<dbReference type="GO" id="GO:0005525">
    <property type="term" value="F:GTP binding"/>
    <property type="evidence" value="ECO:0007669"/>
    <property type="project" value="UniProtKB-KW"/>
</dbReference>
<feature type="region of interest" description="Disordered" evidence="4">
    <location>
        <begin position="1"/>
        <end position="39"/>
    </location>
</feature>
<evidence type="ECO:0000313" key="5">
    <source>
        <dbReference type="EMBL" id="KAK9901942.1"/>
    </source>
</evidence>
<keyword evidence="3" id="KW-0342">GTP-binding</keyword>
<keyword evidence="6" id="KW-1185">Reference proteome</keyword>
<keyword evidence="1" id="KW-0547">Nucleotide-binding</keyword>
<evidence type="ECO:0000256" key="3">
    <source>
        <dbReference type="ARBA" id="ARBA00023134"/>
    </source>
</evidence>